<dbReference type="AlphaFoldDB" id="A0A2A6CQV2"/>
<reference evidence="6" key="2">
    <citation type="submission" date="2022-06" db="UniProtKB">
        <authorList>
            <consortium name="EnsemblMetazoa"/>
        </authorList>
    </citation>
    <scope>IDENTIFICATION</scope>
    <source>
        <strain evidence="6">PS312</strain>
    </source>
</reference>
<protein>
    <submittedName>
        <fullName evidence="6">G protein-coupled receptor</fullName>
    </submittedName>
</protein>
<evidence type="ECO:0000256" key="2">
    <source>
        <dbReference type="ARBA" id="ARBA00009166"/>
    </source>
</evidence>
<gene>
    <name evidence="6" type="primary">WBGene00204528</name>
</gene>
<dbReference type="PANTHER" id="PTHR22945:SF40">
    <property type="entry name" value="SERPENTINE RECEPTOR, CLASS D (DELTA)-RELATED"/>
    <property type="match status" value="1"/>
</dbReference>
<evidence type="ECO:0000313" key="7">
    <source>
        <dbReference type="Proteomes" id="UP000005239"/>
    </source>
</evidence>
<organism evidence="6 7">
    <name type="scientific">Pristionchus pacificus</name>
    <name type="common">Parasitic nematode worm</name>
    <dbReference type="NCBI Taxonomy" id="54126"/>
    <lineage>
        <taxon>Eukaryota</taxon>
        <taxon>Metazoa</taxon>
        <taxon>Ecdysozoa</taxon>
        <taxon>Nematoda</taxon>
        <taxon>Chromadorea</taxon>
        <taxon>Rhabditida</taxon>
        <taxon>Rhabditina</taxon>
        <taxon>Diplogasteromorpha</taxon>
        <taxon>Diplogasteroidea</taxon>
        <taxon>Neodiplogasteridae</taxon>
        <taxon>Pristionchus</taxon>
    </lineage>
</organism>
<dbReference type="Proteomes" id="UP000005239">
    <property type="component" value="Unassembled WGS sequence"/>
</dbReference>
<accession>A0A8R1UIT0</accession>
<proteinExistence type="inferred from homology"/>
<dbReference type="PANTHER" id="PTHR22945">
    <property type="entry name" value="SERPENTINE RECEPTOR, CLASS D DELTA"/>
    <property type="match status" value="1"/>
</dbReference>
<keyword evidence="3" id="KW-0812">Transmembrane</keyword>
<keyword evidence="4" id="KW-1133">Transmembrane helix</keyword>
<dbReference type="Pfam" id="PF10317">
    <property type="entry name" value="7TM_GPCR_Srd"/>
    <property type="match status" value="3"/>
</dbReference>
<accession>A0A2A6CQV2</accession>
<evidence type="ECO:0000256" key="1">
    <source>
        <dbReference type="ARBA" id="ARBA00004141"/>
    </source>
</evidence>
<sequence>MLDEYDRFGQLFTYCVSAIGIAANLLLLIKQPFLSYLLYHSLQYVCRRSDCIHNSGTLSKQTRFVASDSHDVRNILWPMYVCRPSRLLDLSCLKHIRDEKISNQMRGCGTIETQMWMASNNFLCFAFAYRSVRKRDLPSHTVAFFAAFSHVFNFSICLALFCLFLDNDCTVNDIIVARPRYQTILQANYEFAAIQFNSVWSVTDLVFITSSSPVVFVLTFVLRQLTVRTLRGTRSSMSSSTLSLHKMLVSTLNFQLARISVMGISCVIYLLNLSGALDHPLAEVMICATINLLPPAAPMPSMLDEYDRFGQIFTFIVSAFGIAANSLLLIAIKTRSTSSFRVYSTILLNTAVIDLIASTAAALSVSRLVSSHATLTTFVIFSGPCTYAGRIACWICHAVETQMWLSSNNFLCFAFAYRLISVRNRELPNRTVTYFSVLNHVVNCILCTTLFCIFLVNDCTFDDVIAARTHFLTILRSEYQLAAIQYSNTWSVALLLVTTSSSPVVFVVTFVLRELTVRTLLACRSSMSSATLEMHRMLVRTLNFQLALTSVFGVGSAIYLLNLSGILDHSAAEVMVCAVINLLPAAAPVVNFACIQPYRLTTPAFRNYSIILQHTTSVDLIASIAAILSVTRLISSPETATTYLIFTGICTLAGRIPCWLSHVIGNQICYAFVYRFFSVRQRSIERKVNRISHFVGHFQSFSGAVALALFHIFYSNDCSVDDVMAAVIGYHRDQFVQYVLGKSVTISTVTGIRYVQPQFFFFTKMWSIIDTPPSFSLLLRLHSSLLLIVLRNLTLRTLGTMRAMQMSPTTLDVHRMFVRVSGAFFQPLAKQHNCNSTFQTLNFQLALTTIQGIGCAVFIANLLRISEHPLVEVLPCAVRSIKNKILLQKVNQIINLLPAIAPVLNLLCIRPYRMLIFTTSVSAFGVIANAMLLVAIKTRSAISFRIYSTILLNTTAVDLMASVATALSVTRLFSSPATATTYLIFGGPCTYAGRISCWISHVTQNQMWMTSNYFLCFAFAFRLSSVRKKSLRSRTVINASVCIHLASVAVGVSLFSLFVECSVEQLHNVLSPESVTSSPQTLRYHLTSLPSISFTFDSLLPTIQFHTVWSIVAATLIITSSPMVFAATFVLRHLTIYMSPTTLALHRMLIRTLNFQLSLTTLMGLGCGIFMAHLLGIADHPLTEILPCANDERVQIVNLLPALAPILNFSCIRPYRVFLLRLLGFGYISIRSGDVEPSPSIPSAH</sequence>
<dbReference type="InterPro" id="IPR050920">
    <property type="entry name" value="Nematode_rcpt-like_delta"/>
</dbReference>
<comment type="similarity">
    <text evidence="2">Belongs to the nematode receptor-like protein srd family.</text>
</comment>
<keyword evidence="5" id="KW-0472">Membrane</keyword>
<evidence type="ECO:0000256" key="3">
    <source>
        <dbReference type="ARBA" id="ARBA00022692"/>
    </source>
</evidence>
<name>A0A2A6CQV2_PRIPA</name>
<dbReference type="GO" id="GO:0016020">
    <property type="term" value="C:membrane"/>
    <property type="evidence" value="ECO:0007669"/>
    <property type="project" value="UniProtKB-SubCell"/>
</dbReference>
<evidence type="ECO:0000313" key="6">
    <source>
        <dbReference type="EnsemblMetazoa" id="PPA31664.1"/>
    </source>
</evidence>
<reference evidence="7" key="1">
    <citation type="journal article" date="2008" name="Nat. Genet.">
        <title>The Pristionchus pacificus genome provides a unique perspective on nematode lifestyle and parasitism.</title>
        <authorList>
            <person name="Dieterich C."/>
            <person name="Clifton S.W."/>
            <person name="Schuster L.N."/>
            <person name="Chinwalla A."/>
            <person name="Delehaunty K."/>
            <person name="Dinkelacker I."/>
            <person name="Fulton L."/>
            <person name="Fulton R."/>
            <person name="Godfrey J."/>
            <person name="Minx P."/>
            <person name="Mitreva M."/>
            <person name="Roeseler W."/>
            <person name="Tian H."/>
            <person name="Witte H."/>
            <person name="Yang S.P."/>
            <person name="Wilson R.K."/>
            <person name="Sommer R.J."/>
        </authorList>
    </citation>
    <scope>NUCLEOTIDE SEQUENCE [LARGE SCALE GENOMIC DNA]</scope>
    <source>
        <strain evidence="7">PS312</strain>
    </source>
</reference>
<dbReference type="InterPro" id="IPR019421">
    <property type="entry name" value="7TM_GPCR_serpentine_rcpt_Srd"/>
</dbReference>
<evidence type="ECO:0000256" key="5">
    <source>
        <dbReference type="ARBA" id="ARBA00023136"/>
    </source>
</evidence>
<evidence type="ECO:0000256" key="4">
    <source>
        <dbReference type="ARBA" id="ARBA00022989"/>
    </source>
</evidence>
<comment type="subcellular location">
    <subcellularLocation>
        <location evidence="1">Membrane</location>
        <topology evidence="1">Multi-pass membrane protein</topology>
    </subcellularLocation>
</comment>
<keyword evidence="7" id="KW-1185">Reference proteome</keyword>
<dbReference type="EnsemblMetazoa" id="PPA31664.1">
    <property type="protein sequence ID" value="PPA31664.1"/>
    <property type="gene ID" value="WBGene00204528"/>
</dbReference>